<feature type="transmembrane region" description="Helical" evidence="1">
    <location>
        <begin position="85"/>
        <end position="106"/>
    </location>
</feature>
<reference evidence="2 3" key="1">
    <citation type="submission" date="2017-10" db="EMBL/GenBank/DDBJ databases">
        <title>Complete Genome Sequence of Faecalibacterium prausnitzii isolated from the gut of healthy adult Indian.</title>
        <authorList>
            <person name="Bag S."/>
            <person name="Ghosh T.S."/>
            <person name="Das B."/>
        </authorList>
    </citation>
    <scope>NUCLEOTIDE SEQUENCE [LARGE SCALE GENOMIC DNA]</scope>
    <source>
        <strain evidence="2 3">Indica</strain>
    </source>
</reference>
<dbReference type="EMBL" id="CP023819">
    <property type="protein sequence ID" value="ATL89038.1"/>
    <property type="molecule type" value="Genomic_DNA"/>
</dbReference>
<keyword evidence="1" id="KW-0812">Transmembrane</keyword>
<dbReference type="Pfam" id="PF06898">
    <property type="entry name" value="YqfD"/>
    <property type="match status" value="1"/>
</dbReference>
<keyword evidence="1" id="KW-0472">Membrane</keyword>
<name>A0A291T7F0_9FIRM</name>
<evidence type="ECO:0000313" key="2">
    <source>
        <dbReference type="EMBL" id="ATL89038.1"/>
    </source>
</evidence>
<evidence type="ECO:0000313" key="3">
    <source>
        <dbReference type="Proteomes" id="UP000223709"/>
    </source>
</evidence>
<protein>
    <submittedName>
        <fullName evidence="2">Sporulation protein</fullName>
    </submittedName>
</protein>
<feature type="transmembrane region" description="Helical" evidence="1">
    <location>
        <begin position="34"/>
        <end position="51"/>
    </location>
</feature>
<accession>A0A291T7F0</accession>
<proteinExistence type="predicted"/>
<dbReference type="Proteomes" id="UP000223709">
    <property type="component" value="Chromosome"/>
</dbReference>
<dbReference type="InterPro" id="IPR010690">
    <property type="entry name" value="YqfD"/>
</dbReference>
<gene>
    <name evidence="2" type="ORF">CRH10_01260</name>
</gene>
<evidence type="ECO:0000256" key="1">
    <source>
        <dbReference type="SAM" id="Phobius"/>
    </source>
</evidence>
<dbReference type="AlphaFoldDB" id="A0A291T7F0"/>
<organism evidence="2 3">
    <name type="scientific">Faecalibacterium prausnitzii</name>
    <dbReference type="NCBI Taxonomy" id="853"/>
    <lineage>
        <taxon>Bacteria</taxon>
        <taxon>Bacillati</taxon>
        <taxon>Bacillota</taxon>
        <taxon>Clostridia</taxon>
        <taxon>Eubacteriales</taxon>
        <taxon>Oscillospiraceae</taxon>
        <taxon>Faecalibacterium</taxon>
    </lineage>
</organism>
<keyword evidence="1" id="KW-1133">Transmembrane helix</keyword>
<sequence length="378" mass="41264">MLQLWAGAAFSARNGDTEGLLSEAARTGLHLTDIFPAPGGFTACCAAWRYLRLAKLARKRRVHLRIRKKTGLFFLLRPYLRRRGLWAGLLLFVPLLLWSQGLVWAVDASGLTTGQQARAASVLRETVSLMPGSIVTQEKLTAGEYALLQSGEFSWVSLNFLDGRLELEAAEAKPVPEIAAGTLHGLRAKAAGTVVNTNLISGTMLVVPGQAVEKGQGLIGTARAERDGTLIFQPAAGSVRAQFEWEFAEELPLMAATYQLTGNTVVQRRLFLAGRVFPLPSLFSPADDSTAVTRHLQPELLGLTLPLSVEETTYYEQAENEIHSSEDEARALAHLHGLQALQNDCPDAEFVAQKVDVTTENDTLHYRVVYTIIADICT</sequence>